<keyword evidence="2" id="KW-0863">Zinc-finger</keyword>
<dbReference type="InterPro" id="IPR019786">
    <property type="entry name" value="Zinc_finger_PHD-type_CS"/>
</dbReference>
<feature type="compositionally biased region" description="Basic and acidic residues" evidence="4">
    <location>
        <begin position="338"/>
        <end position="355"/>
    </location>
</feature>
<gene>
    <name evidence="6" type="ORF">Z519_09913</name>
</gene>
<feature type="compositionally biased region" description="Basic and acidic residues" evidence="4">
    <location>
        <begin position="239"/>
        <end position="249"/>
    </location>
</feature>
<dbReference type="PANTHER" id="PTHR47793">
    <property type="entry name" value="HISTONE DEACETYLASE COMPLEX SUBUNIT CTI6"/>
    <property type="match status" value="1"/>
</dbReference>
<feature type="domain" description="Zinc finger PHD-type" evidence="5">
    <location>
        <begin position="104"/>
        <end position="170"/>
    </location>
</feature>
<feature type="compositionally biased region" description="Basic and acidic residues" evidence="4">
    <location>
        <begin position="440"/>
        <end position="452"/>
    </location>
</feature>
<feature type="region of interest" description="Disordered" evidence="4">
    <location>
        <begin position="193"/>
        <end position="494"/>
    </location>
</feature>
<dbReference type="InterPro" id="IPR011011">
    <property type="entry name" value="Znf_FYVE_PHD"/>
</dbReference>
<feature type="compositionally biased region" description="Low complexity" evidence="4">
    <location>
        <begin position="195"/>
        <end position="204"/>
    </location>
</feature>
<feature type="compositionally biased region" description="Polar residues" evidence="4">
    <location>
        <begin position="20"/>
        <end position="30"/>
    </location>
</feature>
<sequence>MSPRRSSRARSSQQPPLGPNHTNSNASITSKSDRDTRASNRANSPRRPSTQRSESADGADLSSRTEQVAPRRSRRNGEDKEPTVKQQVNDEENDIDPADEEITRCICGQAEYPGPSPALRQQQTIPDALADDTGNFFVQCDNCSVWQHGGCMGLLDESMLPDEYYCEQCKPEYHKITKSANGPKSSRYLPVLEASSSRSSPLSSNPEMGRRKENKNKQSESTKRRATFNSRGAYDEDEMLRRAIEESKEMGTLGKRTRDESEEHKGTTKRQRTGSNSSETVSKRSESPEAGVDDPPSRSTTNGRATSQKLRGAAARNNREKELREKAKEQQAAQRAEAASKRNARSERRRADGEPHPLPVMKILTSEPDSPPPTPSLSPSKGGQANGKAKADTPPSGRSNHNNNRKPGGRAPARRGRLGRNQYTRDQANGEDGDNTPLRDASHDINGHDNKNGDSPPTADRKGSAGGAGAIHCINGESGRSSKAKTHPARTSLNEMKRRVAAILEFVGRMQTERTTQVQAAIQVSSGSGGSSKGSNTPNGVSKTSSTSSTTGSNLATASLVRAVEAGLKDVKEKDDDNVVSMMDEREFATMGSVDMMETLTRELVQWQSVYGVYSR</sequence>
<dbReference type="InterPro" id="IPR003903">
    <property type="entry name" value="UIM_dom"/>
</dbReference>
<evidence type="ECO:0000256" key="2">
    <source>
        <dbReference type="ARBA" id="ARBA00022771"/>
    </source>
</evidence>
<dbReference type="PANTHER" id="PTHR47793:SF1">
    <property type="entry name" value="HISTONE DEACETYLASE COMPLEX SUBUNIT CTI6"/>
    <property type="match status" value="1"/>
</dbReference>
<protein>
    <recommendedName>
        <fullName evidence="5">Zinc finger PHD-type domain-containing protein</fullName>
    </recommendedName>
</protein>
<evidence type="ECO:0000313" key="7">
    <source>
        <dbReference type="Proteomes" id="UP000053789"/>
    </source>
</evidence>
<evidence type="ECO:0000256" key="4">
    <source>
        <dbReference type="SAM" id="MobiDB-lite"/>
    </source>
</evidence>
<feature type="compositionally biased region" description="Basic and acidic residues" evidence="4">
    <location>
        <begin position="256"/>
        <end position="266"/>
    </location>
</feature>
<dbReference type="Gene3D" id="3.30.40.10">
    <property type="entry name" value="Zinc/RING finger domain, C3HC4 (zinc finger)"/>
    <property type="match status" value="1"/>
</dbReference>
<feature type="compositionally biased region" description="Basic and acidic residues" evidence="4">
    <location>
        <begin position="208"/>
        <end position="223"/>
    </location>
</feature>
<dbReference type="InterPro" id="IPR001965">
    <property type="entry name" value="Znf_PHD"/>
</dbReference>
<dbReference type="EMBL" id="KN846995">
    <property type="protein sequence ID" value="KIW89756.1"/>
    <property type="molecule type" value="Genomic_DNA"/>
</dbReference>
<dbReference type="PROSITE" id="PS50330">
    <property type="entry name" value="UIM"/>
    <property type="match status" value="1"/>
</dbReference>
<keyword evidence="1" id="KW-0479">Metal-binding</keyword>
<dbReference type="GeneID" id="27702841"/>
<accession>A0A0D2EI35</accession>
<dbReference type="PROSITE" id="PS01359">
    <property type="entry name" value="ZF_PHD_1"/>
    <property type="match status" value="1"/>
</dbReference>
<proteinExistence type="predicted"/>
<evidence type="ECO:0000256" key="3">
    <source>
        <dbReference type="ARBA" id="ARBA00022833"/>
    </source>
</evidence>
<reference evidence="6" key="1">
    <citation type="submission" date="2015-01" db="EMBL/GenBank/DDBJ databases">
        <title>The Genome Sequence of Cladophialophora bantiana CBS 173.52.</title>
        <authorList>
            <consortium name="The Broad Institute Genomics Platform"/>
            <person name="Cuomo C."/>
            <person name="de Hoog S."/>
            <person name="Gorbushina A."/>
            <person name="Stielow B."/>
            <person name="Teixiera M."/>
            <person name="Abouelleil A."/>
            <person name="Chapman S.B."/>
            <person name="Priest M."/>
            <person name="Young S.K."/>
            <person name="Wortman J."/>
            <person name="Nusbaum C."/>
            <person name="Birren B."/>
        </authorList>
    </citation>
    <scope>NUCLEOTIDE SEQUENCE [LARGE SCALE GENOMIC DNA]</scope>
    <source>
        <strain evidence="6">CBS 173.52</strain>
    </source>
</reference>
<name>A0A0D2EI35_CLAB1</name>
<dbReference type="AlphaFoldDB" id="A0A0D2EI35"/>
<evidence type="ECO:0000259" key="5">
    <source>
        <dbReference type="SMART" id="SM00249"/>
    </source>
</evidence>
<feature type="region of interest" description="Disordered" evidence="4">
    <location>
        <begin position="1"/>
        <end position="101"/>
    </location>
</feature>
<dbReference type="InterPro" id="IPR053051">
    <property type="entry name" value="HDAC_complex_subunit"/>
</dbReference>
<feature type="compositionally biased region" description="Basic residues" evidence="4">
    <location>
        <begin position="403"/>
        <end position="418"/>
    </location>
</feature>
<organism evidence="6 7">
    <name type="scientific">Cladophialophora bantiana (strain ATCC 10958 / CBS 173.52 / CDC B-1940 / NIH 8579)</name>
    <name type="common">Xylohypha bantiana</name>
    <dbReference type="NCBI Taxonomy" id="1442370"/>
    <lineage>
        <taxon>Eukaryota</taxon>
        <taxon>Fungi</taxon>
        <taxon>Dikarya</taxon>
        <taxon>Ascomycota</taxon>
        <taxon>Pezizomycotina</taxon>
        <taxon>Eurotiomycetes</taxon>
        <taxon>Chaetothyriomycetidae</taxon>
        <taxon>Chaetothyriales</taxon>
        <taxon>Herpotrichiellaceae</taxon>
        <taxon>Cladophialophora</taxon>
    </lineage>
</organism>
<feature type="compositionally biased region" description="Polar residues" evidence="4">
    <location>
        <begin position="297"/>
        <end position="309"/>
    </location>
</feature>
<evidence type="ECO:0000313" key="6">
    <source>
        <dbReference type="EMBL" id="KIW89756.1"/>
    </source>
</evidence>
<feature type="region of interest" description="Disordered" evidence="4">
    <location>
        <begin position="523"/>
        <end position="553"/>
    </location>
</feature>
<dbReference type="InterPro" id="IPR013083">
    <property type="entry name" value="Znf_RING/FYVE/PHD"/>
</dbReference>
<feature type="compositionally biased region" description="Low complexity" evidence="4">
    <location>
        <begin position="533"/>
        <end position="553"/>
    </location>
</feature>
<dbReference type="GO" id="GO:0061188">
    <property type="term" value="P:negative regulation of rDNA heterochromatin formation"/>
    <property type="evidence" value="ECO:0007669"/>
    <property type="project" value="TreeGrafter"/>
</dbReference>
<keyword evidence="7" id="KW-1185">Reference proteome</keyword>
<feature type="compositionally biased region" description="Acidic residues" evidence="4">
    <location>
        <begin position="89"/>
        <end position="100"/>
    </location>
</feature>
<dbReference type="HOGENOM" id="CLU_020879_0_1_1"/>
<evidence type="ECO:0000256" key="1">
    <source>
        <dbReference type="ARBA" id="ARBA00022723"/>
    </source>
</evidence>
<dbReference type="Proteomes" id="UP000053789">
    <property type="component" value="Unassembled WGS sequence"/>
</dbReference>
<dbReference type="GO" id="GO:0061186">
    <property type="term" value="P:negative regulation of silent mating-type cassette heterochromatin formation"/>
    <property type="evidence" value="ECO:0007669"/>
    <property type="project" value="TreeGrafter"/>
</dbReference>
<dbReference type="GO" id="GO:0033698">
    <property type="term" value="C:Rpd3L complex"/>
    <property type="evidence" value="ECO:0007669"/>
    <property type="project" value="TreeGrafter"/>
</dbReference>
<dbReference type="SUPFAM" id="SSF57903">
    <property type="entry name" value="FYVE/PHD zinc finger"/>
    <property type="match status" value="1"/>
</dbReference>
<dbReference type="RefSeq" id="XP_016616425.1">
    <property type="nucleotide sequence ID" value="XM_016767633.1"/>
</dbReference>
<feature type="compositionally biased region" description="Basic and acidic residues" evidence="4">
    <location>
        <begin position="317"/>
        <end position="329"/>
    </location>
</feature>
<dbReference type="Pfam" id="PF20826">
    <property type="entry name" value="PHD_5"/>
    <property type="match status" value="1"/>
</dbReference>
<dbReference type="OrthoDB" id="418595at2759"/>
<dbReference type="GO" id="GO:0008270">
    <property type="term" value="F:zinc ion binding"/>
    <property type="evidence" value="ECO:0007669"/>
    <property type="project" value="UniProtKB-KW"/>
</dbReference>
<feature type="compositionally biased region" description="Polar residues" evidence="4">
    <location>
        <begin position="39"/>
        <end position="53"/>
    </location>
</feature>
<dbReference type="SMART" id="SM00249">
    <property type="entry name" value="PHD"/>
    <property type="match status" value="1"/>
</dbReference>
<keyword evidence="3" id="KW-0862">Zinc</keyword>
<dbReference type="GO" id="GO:0070210">
    <property type="term" value="C:Rpd3L-Expanded complex"/>
    <property type="evidence" value="ECO:0007669"/>
    <property type="project" value="TreeGrafter"/>
</dbReference>